<dbReference type="GO" id="GO:0003677">
    <property type="term" value="F:DNA binding"/>
    <property type="evidence" value="ECO:0007669"/>
    <property type="project" value="InterPro"/>
</dbReference>
<dbReference type="OrthoDB" id="4962032at2"/>
<accession>A0A0W8IBF6</accession>
<dbReference type="GO" id="GO:0004803">
    <property type="term" value="F:transposase activity"/>
    <property type="evidence" value="ECO:0007669"/>
    <property type="project" value="InterPro"/>
</dbReference>
<dbReference type="RefSeq" id="WP_058874068.1">
    <property type="nucleotide sequence ID" value="NZ_LQBK01000017.1"/>
</dbReference>
<dbReference type="Proteomes" id="UP000053512">
    <property type="component" value="Unassembled WGS sequence"/>
</dbReference>
<name>A0A0W8IBF6_KOCRO</name>
<sequence length="305" mass="33686">MDADLDTLATALYVTADDLLKAHSDRAPHRPPTGIAPRITDAELITLAVLQALGGFTSEARWLRHAGVHLRHLFPHQPQQPGYNKRLRALTDTMAWLIGVLAADTTIAGDDVWLVDSTPVECARSRETVKRSALVGWAQYGYCASHSRYFWGLRLHLVATVHGLPVGWALTGAKADERVVLTEILTGTPGLTDAHRSRQLVIADKNYYGKAFETELEEAGLELLRPARAGEAPRPGARFFKPLRQIIESVNNTLKAHLDLERHGGRTVRGVCARIAQRLLALTTAIWHNDRLGTGVRRSLTAYDH</sequence>
<comment type="caution">
    <text evidence="2">The sequence shown here is derived from an EMBL/GenBank/DDBJ whole genome shotgun (WGS) entry which is preliminary data.</text>
</comment>
<evidence type="ECO:0000313" key="2">
    <source>
        <dbReference type="EMBL" id="KUG57269.1"/>
    </source>
</evidence>
<dbReference type="Pfam" id="PF01609">
    <property type="entry name" value="DDE_Tnp_1"/>
    <property type="match status" value="1"/>
</dbReference>
<protein>
    <submittedName>
        <fullName evidence="2">Transposase</fullName>
    </submittedName>
</protein>
<dbReference type="AlphaFoldDB" id="A0A0W8IBF6"/>
<organism evidence="2 3">
    <name type="scientific">Kocuria rosea subsp. polaris</name>
    <dbReference type="NCBI Taxonomy" id="136273"/>
    <lineage>
        <taxon>Bacteria</taxon>
        <taxon>Bacillati</taxon>
        <taxon>Actinomycetota</taxon>
        <taxon>Actinomycetes</taxon>
        <taxon>Micrococcales</taxon>
        <taxon>Micrococcaceae</taxon>
        <taxon>Kocuria</taxon>
    </lineage>
</organism>
<feature type="domain" description="Transposase IS4-like" evidence="1">
    <location>
        <begin position="109"/>
        <end position="282"/>
    </location>
</feature>
<reference evidence="3" key="1">
    <citation type="submission" date="2015-12" db="EMBL/GenBank/DDBJ databases">
        <authorList>
            <person name="Nair G.R."/>
            <person name="Kaur G."/>
            <person name="Mayilraj S."/>
        </authorList>
    </citation>
    <scope>NUCLEOTIDE SEQUENCE [LARGE SCALE GENOMIC DNA]</scope>
    <source>
        <strain evidence="3">CD08_4</strain>
    </source>
</reference>
<gene>
    <name evidence="2" type="ORF">AVL61_14155</name>
</gene>
<dbReference type="NCBIfam" id="NF033520">
    <property type="entry name" value="transpos_IS982"/>
    <property type="match status" value="1"/>
</dbReference>
<evidence type="ECO:0000259" key="1">
    <source>
        <dbReference type="Pfam" id="PF01609"/>
    </source>
</evidence>
<dbReference type="GO" id="GO:0006313">
    <property type="term" value="P:DNA transposition"/>
    <property type="evidence" value="ECO:0007669"/>
    <property type="project" value="InterPro"/>
</dbReference>
<evidence type="ECO:0000313" key="3">
    <source>
        <dbReference type="Proteomes" id="UP000053512"/>
    </source>
</evidence>
<dbReference type="EMBL" id="LQBK01000017">
    <property type="protein sequence ID" value="KUG57269.1"/>
    <property type="molecule type" value="Genomic_DNA"/>
</dbReference>
<dbReference type="InterPro" id="IPR002559">
    <property type="entry name" value="Transposase_11"/>
</dbReference>
<proteinExistence type="predicted"/>